<name>A0AA38XWL5_9EURO</name>
<proteinExistence type="predicted"/>
<sequence length="878" mass="91349">MRSSILARTPLALLISTCLLTPVPALADGTSDSCEDTDQIHCDSGTGISGWWWGGLAALGLGAAAAGGGGGGGSEGGSGGGGAVPPGQEGGQFGNNQVLSAAGTQVNWHQPVTTRVAGRARNEGQLQLLAGTLHLVGEGELRNTGNLTVGSASTLRIDGDADLDNHGALRIEGALELAGDGSLENFSRAEFIGARVQAAGEAEIDNNSVLHARGGQWSFTQDSDLDNGRNGVLDISATSIALRDRAEVENEGRILARDLAAGSALFDAVTGAWGTDRDAIDVLDNRGHIQLDGANGSVLRLVADSHASHAVNRSGASIQSSARNSALLHAEGVHATVLNQGTLTVTGDGAVAMRGARGATLINDGVINLGTTTNNQGRGMVAMQSDGSATMNNRRGGVINIHAADSFAFQIAAGGSGRLINNGVVNLYGQGSGLHADADSAAADRPGDDLGWQTPRGIGGYTVGTNADGSAGRLMLHDGGQLQDVAVDTGFTRGTDASHVVLHDVVSGAEGGEQNIRSASVVWHAHAERDAQGNVDVTMQRRNYRELASDDQQQIASALENAYRNDALFHSLEVADQHTFQNALRQLSGASLVGSALRVGSNADALWSQLAAQPAGQSRALAFGGGQANAYGVRGDGGAMQVALQLRGGQILQLATAALSGDLSAGGGQDRLHSQFAGIGLAQQWGALQLRHQLGHEQHQLQGQRQLGWDQTRETAHSQRRIGRTMLATTLDMTSSLGKVQWQPRIKASAFDQREGAFHEQHANGFGLAVADGRLQGVQLEVGSAFKRSLGAQWHLQADVAASRPMALREQARSAQLLGASGNAFTLPGVRRSGVDHRLQLGLNYQASNLGFGAQLSSLRQWGERDVRADLQFGYRFR</sequence>
<feature type="compositionally biased region" description="Gly residues" evidence="1">
    <location>
        <begin position="67"/>
        <end position="93"/>
    </location>
</feature>
<comment type="caution">
    <text evidence="4">The sequence shown here is derived from an EMBL/GenBank/DDBJ whole genome shotgun (WGS) entry which is preliminary data.</text>
</comment>
<keyword evidence="2" id="KW-0732">Signal</keyword>
<protein>
    <recommendedName>
        <fullName evidence="3">Autotransporter domain-containing protein</fullName>
    </recommendedName>
</protein>
<evidence type="ECO:0000256" key="1">
    <source>
        <dbReference type="SAM" id="MobiDB-lite"/>
    </source>
</evidence>
<dbReference type="PROSITE" id="PS51208">
    <property type="entry name" value="AUTOTRANSPORTER"/>
    <property type="match status" value="1"/>
</dbReference>
<dbReference type="InterPro" id="IPR058034">
    <property type="entry name" value="BigA_beta"/>
</dbReference>
<dbReference type="AlphaFoldDB" id="A0AA38XWL5"/>
<dbReference type="Gene3D" id="2.40.128.130">
    <property type="entry name" value="Autotransporter beta-domain"/>
    <property type="match status" value="1"/>
</dbReference>
<feature type="signal peptide" evidence="2">
    <location>
        <begin position="1"/>
        <end position="27"/>
    </location>
</feature>
<evidence type="ECO:0000313" key="4">
    <source>
        <dbReference type="EMBL" id="KAJ9626074.1"/>
    </source>
</evidence>
<organism evidence="4">
    <name type="scientific">Knufia peltigerae</name>
    <dbReference type="NCBI Taxonomy" id="1002370"/>
    <lineage>
        <taxon>Eukaryota</taxon>
        <taxon>Fungi</taxon>
        <taxon>Dikarya</taxon>
        <taxon>Ascomycota</taxon>
        <taxon>Pezizomycotina</taxon>
        <taxon>Eurotiomycetes</taxon>
        <taxon>Chaetothyriomycetidae</taxon>
        <taxon>Chaetothyriales</taxon>
        <taxon>Trichomeriaceae</taxon>
        <taxon>Knufia</taxon>
    </lineage>
</organism>
<gene>
    <name evidence="4" type="ORF">H2204_010196</name>
</gene>
<dbReference type="InterPro" id="IPR005546">
    <property type="entry name" value="Autotransporte_beta"/>
</dbReference>
<dbReference type="Pfam" id="PF25783">
    <property type="entry name" value="BigA_beta"/>
    <property type="match status" value="1"/>
</dbReference>
<reference evidence="4" key="1">
    <citation type="submission" date="2022-10" db="EMBL/GenBank/DDBJ databases">
        <title>Culturing micro-colonial fungi from biological soil crusts in the Mojave desert and describing Neophaeococcomyces mojavensis, and introducing the new genera and species Taxawa tesnikishii.</title>
        <authorList>
            <person name="Kurbessoian T."/>
            <person name="Stajich J.E."/>
        </authorList>
    </citation>
    <scope>NUCLEOTIDE SEQUENCE</scope>
    <source>
        <strain evidence="4">TK_35</strain>
    </source>
</reference>
<dbReference type="EMBL" id="JAPDRN010000084">
    <property type="protein sequence ID" value="KAJ9626074.1"/>
    <property type="molecule type" value="Genomic_DNA"/>
</dbReference>
<evidence type="ECO:0000256" key="2">
    <source>
        <dbReference type="SAM" id="SignalP"/>
    </source>
</evidence>
<accession>A0AA38XWL5</accession>
<feature type="region of interest" description="Disordered" evidence="1">
    <location>
        <begin position="67"/>
        <end position="95"/>
    </location>
</feature>
<evidence type="ECO:0000259" key="3">
    <source>
        <dbReference type="PROSITE" id="PS51208"/>
    </source>
</evidence>
<dbReference type="SUPFAM" id="SSF103515">
    <property type="entry name" value="Autotransporter"/>
    <property type="match status" value="1"/>
</dbReference>
<dbReference type="InterPro" id="IPR036709">
    <property type="entry name" value="Autotransporte_beta_dom_sf"/>
</dbReference>
<feature type="domain" description="Autotransporter" evidence="3">
    <location>
        <begin position="599"/>
        <end position="877"/>
    </location>
</feature>
<feature type="chain" id="PRO_5041425118" description="Autotransporter domain-containing protein" evidence="2">
    <location>
        <begin position="28"/>
        <end position="878"/>
    </location>
</feature>